<evidence type="ECO:0000259" key="4">
    <source>
        <dbReference type="PROSITE" id="PS50043"/>
    </source>
</evidence>
<dbReference type="PRINTS" id="PR00038">
    <property type="entry name" value="HTHLUXR"/>
</dbReference>
<evidence type="ECO:0000313" key="6">
    <source>
        <dbReference type="Proteomes" id="UP000324996"/>
    </source>
</evidence>
<keyword evidence="1" id="KW-0805">Transcription regulation</keyword>
<comment type="caution">
    <text evidence="5">The sequence shown here is derived from an EMBL/GenBank/DDBJ whole genome shotgun (WGS) entry which is preliminary data.</text>
</comment>
<evidence type="ECO:0000256" key="1">
    <source>
        <dbReference type="ARBA" id="ARBA00023015"/>
    </source>
</evidence>
<dbReference type="Gene3D" id="1.10.10.10">
    <property type="entry name" value="Winged helix-like DNA-binding domain superfamily/Winged helix DNA-binding domain"/>
    <property type="match status" value="1"/>
</dbReference>
<dbReference type="InterPro" id="IPR000792">
    <property type="entry name" value="Tscrpt_reg_LuxR_C"/>
</dbReference>
<dbReference type="Pfam" id="PF03472">
    <property type="entry name" value="Autoind_bind"/>
    <property type="match status" value="1"/>
</dbReference>
<evidence type="ECO:0000313" key="5">
    <source>
        <dbReference type="EMBL" id="GER04695.1"/>
    </source>
</evidence>
<dbReference type="AlphaFoldDB" id="A0A5A7NAL9"/>
<evidence type="ECO:0000256" key="2">
    <source>
        <dbReference type="ARBA" id="ARBA00023125"/>
    </source>
</evidence>
<dbReference type="SUPFAM" id="SSF75516">
    <property type="entry name" value="Pheromone-binding domain of LuxR-like quorum-sensing transcription factors"/>
    <property type="match status" value="1"/>
</dbReference>
<dbReference type="InterPro" id="IPR036388">
    <property type="entry name" value="WH-like_DNA-bd_sf"/>
</dbReference>
<protein>
    <recommendedName>
        <fullName evidence="4">HTH luxR-type domain-containing protein</fullName>
    </recommendedName>
</protein>
<dbReference type="GO" id="GO:0006355">
    <property type="term" value="P:regulation of DNA-templated transcription"/>
    <property type="evidence" value="ECO:0007669"/>
    <property type="project" value="InterPro"/>
</dbReference>
<dbReference type="GO" id="GO:0003677">
    <property type="term" value="F:DNA binding"/>
    <property type="evidence" value="ECO:0007669"/>
    <property type="project" value="UniProtKB-KW"/>
</dbReference>
<dbReference type="Gene3D" id="3.30.450.80">
    <property type="entry name" value="Transcription factor LuxR-like, autoinducer-binding domain"/>
    <property type="match status" value="1"/>
</dbReference>
<name>A0A5A7NAL9_9PROT</name>
<dbReference type="CDD" id="cd06170">
    <property type="entry name" value="LuxR_C_like"/>
    <property type="match status" value="1"/>
</dbReference>
<dbReference type="Proteomes" id="UP000324996">
    <property type="component" value="Unassembled WGS sequence"/>
</dbReference>
<proteinExistence type="predicted"/>
<dbReference type="SUPFAM" id="SSF46894">
    <property type="entry name" value="C-terminal effector domain of the bipartite response regulators"/>
    <property type="match status" value="1"/>
</dbReference>
<evidence type="ECO:0000256" key="3">
    <source>
        <dbReference type="ARBA" id="ARBA00023163"/>
    </source>
</evidence>
<keyword evidence="6" id="KW-1185">Reference proteome</keyword>
<dbReference type="PROSITE" id="PS50043">
    <property type="entry name" value="HTH_LUXR_2"/>
    <property type="match status" value="1"/>
</dbReference>
<keyword evidence="2" id="KW-0238">DNA-binding</keyword>
<dbReference type="PANTHER" id="PTHR44688:SF16">
    <property type="entry name" value="DNA-BINDING TRANSCRIPTIONAL ACTIVATOR DEVR_DOSR"/>
    <property type="match status" value="1"/>
</dbReference>
<dbReference type="SMART" id="SM00421">
    <property type="entry name" value="HTH_LUXR"/>
    <property type="match status" value="1"/>
</dbReference>
<accession>A0A5A7NAL9</accession>
<dbReference type="InterPro" id="IPR005143">
    <property type="entry name" value="TF_LuxR_autoind-bd_dom"/>
</dbReference>
<dbReference type="InterPro" id="IPR016032">
    <property type="entry name" value="Sig_transdc_resp-reg_C-effctor"/>
</dbReference>
<organism evidence="5 6">
    <name type="scientific">Iodidimonas nitroreducens</name>
    <dbReference type="NCBI Taxonomy" id="1236968"/>
    <lineage>
        <taxon>Bacteria</taxon>
        <taxon>Pseudomonadati</taxon>
        <taxon>Pseudomonadota</taxon>
        <taxon>Alphaproteobacteria</taxon>
        <taxon>Iodidimonadales</taxon>
        <taxon>Iodidimonadaceae</taxon>
        <taxon>Iodidimonas</taxon>
    </lineage>
</organism>
<sequence length="267" mass="29644">MVHFAIVQNFIETVQRCHSLDEAGSVFETTIAELGCEHFACLSHSIPGQADHTAFALHNYPEEWIATFIKNRFDLDDPVLSSSETRTLPWRWDDPAWKHSLNAKQHQILNCAGEFGLDVGFSIPIHSHGTVTASCSVIHKEQIDPDVISAIHLMAFYLYETGRRFCAASRFPKKSPLLTAQQKRCLELVAQGKSDWTIGTILSISRHTATSHVTAAMRRLGVATRVQAVVQALFMNEIAFLDVTGPDLVTPPLTMAHRPSKSQSPSL</sequence>
<dbReference type="EMBL" id="BKCN01000012">
    <property type="protein sequence ID" value="GER04695.1"/>
    <property type="molecule type" value="Genomic_DNA"/>
</dbReference>
<gene>
    <name evidence="5" type="ORF">JCM17846_23770</name>
</gene>
<dbReference type="PANTHER" id="PTHR44688">
    <property type="entry name" value="DNA-BINDING TRANSCRIPTIONAL ACTIVATOR DEVR_DOSR"/>
    <property type="match status" value="1"/>
</dbReference>
<feature type="domain" description="HTH luxR-type" evidence="4">
    <location>
        <begin position="171"/>
        <end position="236"/>
    </location>
</feature>
<dbReference type="RefSeq" id="WP_042085539.1">
    <property type="nucleotide sequence ID" value="NZ_BKCN01000012.1"/>
</dbReference>
<dbReference type="Pfam" id="PF00196">
    <property type="entry name" value="GerE"/>
    <property type="match status" value="1"/>
</dbReference>
<keyword evidence="3" id="KW-0804">Transcription</keyword>
<reference evidence="5 6" key="1">
    <citation type="submission" date="2019-09" db="EMBL/GenBank/DDBJ databases">
        <title>NBRP : Genome information of microbial organism related human and environment.</title>
        <authorList>
            <person name="Hattori M."/>
            <person name="Oshima K."/>
            <person name="Inaba H."/>
            <person name="Suda W."/>
            <person name="Sakamoto M."/>
            <person name="Iino T."/>
            <person name="Kitahara M."/>
            <person name="Oshida Y."/>
            <person name="Iida T."/>
            <person name="Kudo T."/>
            <person name="Itoh T."/>
            <person name="Ohkuma M."/>
        </authorList>
    </citation>
    <scope>NUCLEOTIDE SEQUENCE [LARGE SCALE GENOMIC DNA]</scope>
    <source>
        <strain evidence="5 6">Q-1</strain>
    </source>
</reference>
<dbReference type="InterPro" id="IPR036693">
    <property type="entry name" value="TF_LuxR_autoind-bd_dom_sf"/>
</dbReference>